<feature type="transmembrane region" description="Helical" evidence="1">
    <location>
        <begin position="112"/>
        <end position="132"/>
    </location>
</feature>
<dbReference type="EMBL" id="CQEM01000005">
    <property type="protein sequence ID" value="CNK91829.1"/>
    <property type="molecule type" value="Genomic_DNA"/>
</dbReference>
<keyword evidence="1" id="KW-1133">Transmembrane helix</keyword>
<protein>
    <submittedName>
        <fullName evidence="2">Uncharacterized protein</fullName>
    </submittedName>
</protein>
<feature type="transmembrane region" description="Helical" evidence="1">
    <location>
        <begin position="255"/>
        <end position="283"/>
    </location>
</feature>
<evidence type="ECO:0000313" key="2">
    <source>
        <dbReference type="EMBL" id="CNK91829.1"/>
    </source>
</evidence>
<gene>
    <name evidence="2" type="ORF">ERS008460_01269</name>
</gene>
<dbReference type="Proteomes" id="UP000040088">
    <property type="component" value="Unassembled WGS sequence"/>
</dbReference>
<name>A0A0T9TMJ7_YERAE</name>
<keyword evidence="1" id="KW-0812">Transmembrane</keyword>
<organism evidence="2 3">
    <name type="scientific">Yersinia aleksiciae</name>
    <dbReference type="NCBI Taxonomy" id="263819"/>
    <lineage>
        <taxon>Bacteria</taxon>
        <taxon>Pseudomonadati</taxon>
        <taxon>Pseudomonadota</taxon>
        <taxon>Gammaproteobacteria</taxon>
        <taxon>Enterobacterales</taxon>
        <taxon>Yersiniaceae</taxon>
        <taxon>Yersinia</taxon>
    </lineage>
</organism>
<evidence type="ECO:0000313" key="3">
    <source>
        <dbReference type="Proteomes" id="UP000040088"/>
    </source>
</evidence>
<feature type="transmembrane region" description="Helical" evidence="1">
    <location>
        <begin position="138"/>
        <end position="164"/>
    </location>
</feature>
<dbReference type="AlphaFoldDB" id="A0A0T9TMJ7"/>
<reference evidence="3" key="1">
    <citation type="submission" date="2015-03" db="EMBL/GenBank/DDBJ databases">
        <authorList>
            <consortium name="Pathogen Informatics"/>
        </authorList>
    </citation>
    <scope>NUCLEOTIDE SEQUENCE [LARGE SCALE GENOMIC DNA]</scope>
    <source>
        <strain evidence="3">IP27925</strain>
    </source>
</reference>
<accession>A0A0T9TMJ7</accession>
<proteinExistence type="predicted"/>
<evidence type="ECO:0000256" key="1">
    <source>
        <dbReference type="SAM" id="Phobius"/>
    </source>
</evidence>
<feature type="transmembrane region" description="Helical" evidence="1">
    <location>
        <begin position="84"/>
        <end position="105"/>
    </location>
</feature>
<sequence>MAKALACRVKFPPLMVVLFTIAPSLAVTSPSLTMLLIHEFAFAVTLPPLATTAPSDPAFSVLLEPARINRPSVPTTVPVSSPPLLLIVPSVIWVSMACAPIASAIEPSLVTMLPMILPLSATSCVPPATWLLNATVSAATVCFSVLAIVCSNAGLSIVGLVTLLRLTTASVASSNSRVLSASSAAVVMPASLASSKSASIAWADFSALSCSVVAFWADCLAASASAIASWALIAKSSVAESVEGSSIRSCNLFSISRVLAVQLESTAVIAVAFSLLSLANLVLATSCSF</sequence>
<keyword evidence="1" id="KW-0472">Membrane</keyword>
<feature type="transmembrane region" description="Helical" evidence="1">
    <location>
        <begin position="213"/>
        <end position="234"/>
    </location>
</feature>